<dbReference type="EMBL" id="JACXVP010000005">
    <property type="protein sequence ID" value="KAG5604453.1"/>
    <property type="molecule type" value="Genomic_DNA"/>
</dbReference>
<protein>
    <submittedName>
        <fullName evidence="2">Uncharacterized protein</fullName>
    </submittedName>
</protein>
<feature type="transmembrane region" description="Helical" evidence="1">
    <location>
        <begin position="12"/>
        <end position="29"/>
    </location>
</feature>
<evidence type="ECO:0000313" key="3">
    <source>
        <dbReference type="Proteomes" id="UP000824120"/>
    </source>
</evidence>
<keyword evidence="1" id="KW-0812">Transmembrane</keyword>
<comment type="caution">
    <text evidence="2">The sequence shown here is derived from an EMBL/GenBank/DDBJ whole genome shotgun (WGS) entry which is preliminary data.</text>
</comment>
<gene>
    <name evidence="2" type="ORF">H5410_025945</name>
</gene>
<dbReference type="AlphaFoldDB" id="A0A9J5YXA6"/>
<feature type="transmembrane region" description="Helical" evidence="1">
    <location>
        <begin position="138"/>
        <end position="158"/>
    </location>
</feature>
<reference evidence="2 3" key="1">
    <citation type="submission" date="2020-09" db="EMBL/GenBank/DDBJ databases">
        <title>De no assembly of potato wild relative species, Solanum commersonii.</title>
        <authorList>
            <person name="Cho K."/>
        </authorList>
    </citation>
    <scope>NUCLEOTIDE SEQUENCE [LARGE SCALE GENOMIC DNA]</scope>
    <source>
        <strain evidence="2">LZ3.2</strain>
        <tissue evidence="2">Leaf</tissue>
    </source>
</reference>
<proteinExistence type="predicted"/>
<keyword evidence="3" id="KW-1185">Reference proteome</keyword>
<name>A0A9J5YXA6_SOLCO</name>
<keyword evidence="1" id="KW-0472">Membrane</keyword>
<evidence type="ECO:0000313" key="2">
    <source>
        <dbReference type="EMBL" id="KAG5604453.1"/>
    </source>
</evidence>
<keyword evidence="1" id="KW-1133">Transmembrane helix</keyword>
<evidence type="ECO:0000256" key="1">
    <source>
        <dbReference type="SAM" id="Phobius"/>
    </source>
</evidence>
<accession>A0A9J5YXA6</accession>
<dbReference type="Proteomes" id="UP000824120">
    <property type="component" value="Chromosome 5"/>
</dbReference>
<sequence length="163" mass="18666">MKDLTKLVYDSLNLFLFGGAASFFTQRILTCNEGLKILALTLLASLFNLIRVKKLVTTELSHLQRLNASHLNTYEHLVSEAIVLRELEQANVDVIDEIENLILEGSVRRTQFFQWIEDIVDTNYAQIFVPKDDKVEKILFGVTVFIHVLTLLFLTRVLRCGVI</sequence>
<organism evidence="2 3">
    <name type="scientific">Solanum commersonii</name>
    <name type="common">Commerson's wild potato</name>
    <name type="synonym">Commerson's nightshade</name>
    <dbReference type="NCBI Taxonomy" id="4109"/>
    <lineage>
        <taxon>Eukaryota</taxon>
        <taxon>Viridiplantae</taxon>
        <taxon>Streptophyta</taxon>
        <taxon>Embryophyta</taxon>
        <taxon>Tracheophyta</taxon>
        <taxon>Spermatophyta</taxon>
        <taxon>Magnoliopsida</taxon>
        <taxon>eudicotyledons</taxon>
        <taxon>Gunneridae</taxon>
        <taxon>Pentapetalae</taxon>
        <taxon>asterids</taxon>
        <taxon>lamiids</taxon>
        <taxon>Solanales</taxon>
        <taxon>Solanaceae</taxon>
        <taxon>Solanoideae</taxon>
        <taxon>Solaneae</taxon>
        <taxon>Solanum</taxon>
    </lineage>
</organism>